<reference evidence="3" key="1">
    <citation type="journal article" date="2019" name="Plant Biotechnol. J.">
        <title>Genome sequencing of the Australian wild diploid species Gossypium australe highlights disease resistance and delayed gland morphogenesis.</title>
        <authorList>
            <person name="Cai Y."/>
            <person name="Cai X."/>
            <person name="Wang Q."/>
            <person name="Wang P."/>
            <person name="Zhang Y."/>
            <person name="Cai C."/>
            <person name="Xu Y."/>
            <person name="Wang K."/>
            <person name="Zhou Z."/>
            <person name="Wang C."/>
            <person name="Geng S."/>
            <person name="Li B."/>
            <person name="Dong Q."/>
            <person name="Hou Y."/>
            <person name="Wang H."/>
            <person name="Ai P."/>
            <person name="Liu Z."/>
            <person name="Yi F."/>
            <person name="Sun M."/>
            <person name="An G."/>
            <person name="Cheng J."/>
            <person name="Zhang Y."/>
            <person name="Shi Q."/>
            <person name="Xie Y."/>
            <person name="Shi X."/>
            <person name="Chang Y."/>
            <person name="Huang F."/>
            <person name="Chen Y."/>
            <person name="Hong S."/>
            <person name="Mi L."/>
            <person name="Sun Q."/>
            <person name="Zhang L."/>
            <person name="Zhou B."/>
            <person name="Peng R."/>
            <person name="Zhang X."/>
            <person name="Liu F."/>
        </authorList>
    </citation>
    <scope>NUCLEOTIDE SEQUENCE [LARGE SCALE GENOMIC DNA]</scope>
    <source>
        <strain evidence="3">cv. PA1801</strain>
    </source>
</reference>
<keyword evidence="3" id="KW-1185">Reference proteome</keyword>
<dbReference type="Proteomes" id="UP000325315">
    <property type="component" value="Unassembled WGS sequence"/>
</dbReference>
<dbReference type="EMBL" id="SMMG02000003">
    <property type="protein sequence ID" value="KAA3480946.1"/>
    <property type="molecule type" value="Genomic_DNA"/>
</dbReference>
<accession>A0A5B6WIE5</accession>
<evidence type="ECO:0000259" key="1">
    <source>
        <dbReference type="Pfam" id="PF00078"/>
    </source>
</evidence>
<dbReference type="InterPro" id="IPR000477">
    <property type="entry name" value="RT_dom"/>
</dbReference>
<proteinExistence type="predicted"/>
<keyword evidence="2" id="KW-0808">Transferase</keyword>
<feature type="domain" description="Reverse transcriptase" evidence="1">
    <location>
        <begin position="196"/>
        <end position="302"/>
    </location>
</feature>
<protein>
    <submittedName>
        <fullName evidence="2">Reverse transcriptase</fullName>
    </submittedName>
</protein>
<dbReference type="PANTHER" id="PTHR46890:SF49">
    <property type="entry name" value="RNA-DIRECTED DNA POLYMERASE"/>
    <property type="match status" value="1"/>
</dbReference>
<dbReference type="AlphaFoldDB" id="A0A5B6WIE5"/>
<evidence type="ECO:0000313" key="2">
    <source>
        <dbReference type="EMBL" id="KAA3480946.1"/>
    </source>
</evidence>
<keyword evidence="2" id="KW-0695">RNA-directed DNA polymerase</keyword>
<dbReference type="GO" id="GO:0003964">
    <property type="term" value="F:RNA-directed DNA polymerase activity"/>
    <property type="evidence" value="ECO:0007669"/>
    <property type="project" value="UniProtKB-KW"/>
</dbReference>
<keyword evidence="2" id="KW-0548">Nucleotidyltransferase</keyword>
<dbReference type="PANTHER" id="PTHR46890">
    <property type="entry name" value="NON-LTR RETROLELEMENT REVERSE TRANSCRIPTASE-LIKE PROTEIN-RELATED"/>
    <property type="match status" value="1"/>
</dbReference>
<dbReference type="SUPFAM" id="SSF56672">
    <property type="entry name" value="DNA/RNA polymerases"/>
    <property type="match status" value="1"/>
</dbReference>
<sequence>MGGRRNDQRSNAKMFQFEAKWCLENSFEGMIRRWWEDTPGSIPNKLENISEVQLGLNLEADKEELYWEQRAHVNWLKNGDRNTSFFHKIAAQHQFRCRISELENEIGYFEKLFTASEMGLDERLFGLVEKRVITSMNDSLLKQFTEEDIIHAIKMMTPLKAPGEISSNYLAILNGRMEVGDINKTRIVLIPKVDKPKNVSQFRPISLCNVVYKIIAKVLVNRMSDILGDCINEAQGAFIPGRLISNNVLITYEVLYSLKMKKSGKKGNFDLKLDMSKVYNRVEWDFLAGMIKFLGFHDDWIVLIMRCAC</sequence>
<evidence type="ECO:0000313" key="3">
    <source>
        <dbReference type="Proteomes" id="UP000325315"/>
    </source>
</evidence>
<dbReference type="OrthoDB" id="1937198at2759"/>
<dbReference type="Pfam" id="PF00078">
    <property type="entry name" value="RVT_1"/>
    <property type="match status" value="1"/>
</dbReference>
<dbReference type="InterPro" id="IPR043502">
    <property type="entry name" value="DNA/RNA_pol_sf"/>
</dbReference>
<dbReference type="InterPro" id="IPR052343">
    <property type="entry name" value="Retrotransposon-Effector_Assoc"/>
</dbReference>
<organism evidence="2 3">
    <name type="scientific">Gossypium australe</name>
    <dbReference type="NCBI Taxonomy" id="47621"/>
    <lineage>
        <taxon>Eukaryota</taxon>
        <taxon>Viridiplantae</taxon>
        <taxon>Streptophyta</taxon>
        <taxon>Embryophyta</taxon>
        <taxon>Tracheophyta</taxon>
        <taxon>Spermatophyta</taxon>
        <taxon>Magnoliopsida</taxon>
        <taxon>eudicotyledons</taxon>
        <taxon>Gunneridae</taxon>
        <taxon>Pentapetalae</taxon>
        <taxon>rosids</taxon>
        <taxon>malvids</taxon>
        <taxon>Malvales</taxon>
        <taxon>Malvaceae</taxon>
        <taxon>Malvoideae</taxon>
        <taxon>Gossypium</taxon>
    </lineage>
</organism>
<comment type="caution">
    <text evidence="2">The sequence shown here is derived from an EMBL/GenBank/DDBJ whole genome shotgun (WGS) entry which is preliminary data.</text>
</comment>
<name>A0A5B6WIE5_9ROSI</name>
<gene>
    <name evidence="2" type="ORF">EPI10_021349</name>
</gene>